<dbReference type="SUPFAM" id="SSF52980">
    <property type="entry name" value="Restriction endonuclease-like"/>
    <property type="match status" value="1"/>
</dbReference>
<dbReference type="InterPro" id="IPR011856">
    <property type="entry name" value="tRNA_endonuc-like_dom_sf"/>
</dbReference>
<reference evidence="2 3" key="1">
    <citation type="submission" date="2020-07" db="EMBL/GenBank/DDBJ databases">
        <title>Sequencing the genomes of 1000 actinobacteria strains.</title>
        <authorList>
            <person name="Klenk H.-P."/>
        </authorList>
    </citation>
    <scope>NUCLEOTIDE SEQUENCE [LARGE SCALE GENOMIC DNA]</scope>
    <source>
        <strain evidence="2 3">DSM 43461</strain>
    </source>
</reference>
<dbReference type="InterPro" id="IPR011335">
    <property type="entry name" value="Restrct_endonuc-II-like"/>
</dbReference>
<evidence type="ECO:0000259" key="1">
    <source>
        <dbReference type="Pfam" id="PF04471"/>
    </source>
</evidence>
<feature type="domain" description="Restriction endonuclease type IV Mrr" evidence="1">
    <location>
        <begin position="247"/>
        <end position="379"/>
    </location>
</feature>
<dbReference type="GO" id="GO:0003677">
    <property type="term" value="F:DNA binding"/>
    <property type="evidence" value="ECO:0007669"/>
    <property type="project" value="InterPro"/>
</dbReference>
<proteinExistence type="predicted"/>
<dbReference type="GO" id="GO:0015666">
    <property type="term" value="F:restriction endodeoxyribonuclease activity"/>
    <property type="evidence" value="ECO:0007669"/>
    <property type="project" value="TreeGrafter"/>
</dbReference>
<evidence type="ECO:0000313" key="3">
    <source>
        <dbReference type="Proteomes" id="UP000591272"/>
    </source>
</evidence>
<dbReference type="Gene3D" id="3.40.1350.10">
    <property type="match status" value="1"/>
</dbReference>
<sequence>MDLSTALAAYDRVALNLDKLDRIWQRMQALLPDGPFIGAGTDEDVIYSQLAESWNLIAASLPAIEGWRLKAEIISYADIGQSRIDYLMISEQEGLAAFEANVGAPGTEAMRYRQKLTRARQLLVRRRGAELVSTIDELLAKVPIQGDLAEAEASSLLSAIGEAVNEIERLLGEGLTGGPRHSDLHRHLHFGEPHDLRDIASMDWPAFRPHVELALYGDEDPVPIEVVDLSSLATATVSPVSSAVRWDRIDADGFERLLARLLEQSGSYVRITRLMHVNAADAGRDIEAYRRVNDGLAAERLERVIVQAKHWPTRGVNVTEISDLVNAKLPLWEGEPIRGLIVATTGSFTQEAVRWVDDHNRAAKRPNIDLWSSSELEALLRKWPAILAEFGLIG</sequence>
<dbReference type="RefSeq" id="WP_179832416.1">
    <property type="nucleotide sequence ID" value="NZ_BMRD01000029.1"/>
</dbReference>
<dbReference type="InterPro" id="IPR052906">
    <property type="entry name" value="Type_IV_Methyl-Rstrct_Enzyme"/>
</dbReference>
<dbReference type="AlphaFoldDB" id="A0A7Y9G6R6"/>
<dbReference type="InterPro" id="IPR007560">
    <property type="entry name" value="Restrct_endonuc_IV_Mrr"/>
</dbReference>
<dbReference type="Proteomes" id="UP000591272">
    <property type="component" value="Unassembled WGS sequence"/>
</dbReference>
<protein>
    <recommendedName>
        <fullName evidence="1">Restriction endonuclease type IV Mrr domain-containing protein</fullName>
    </recommendedName>
</protein>
<organism evidence="2 3">
    <name type="scientific">Actinomadura citrea</name>
    <dbReference type="NCBI Taxonomy" id="46158"/>
    <lineage>
        <taxon>Bacteria</taxon>
        <taxon>Bacillati</taxon>
        <taxon>Actinomycetota</taxon>
        <taxon>Actinomycetes</taxon>
        <taxon>Streptosporangiales</taxon>
        <taxon>Thermomonosporaceae</taxon>
        <taxon>Actinomadura</taxon>
    </lineage>
</organism>
<accession>A0A7Y9G6R6</accession>
<comment type="caution">
    <text evidence="2">The sequence shown here is derived from an EMBL/GenBank/DDBJ whole genome shotgun (WGS) entry which is preliminary data.</text>
</comment>
<gene>
    <name evidence="2" type="ORF">BJ999_001259</name>
</gene>
<dbReference type="GO" id="GO:0009307">
    <property type="term" value="P:DNA restriction-modification system"/>
    <property type="evidence" value="ECO:0007669"/>
    <property type="project" value="InterPro"/>
</dbReference>
<name>A0A7Y9G6R6_9ACTN</name>
<keyword evidence="3" id="KW-1185">Reference proteome</keyword>
<dbReference type="EMBL" id="JACCBT010000001">
    <property type="protein sequence ID" value="NYE10963.1"/>
    <property type="molecule type" value="Genomic_DNA"/>
</dbReference>
<dbReference type="Pfam" id="PF04471">
    <property type="entry name" value="Mrr_cat"/>
    <property type="match status" value="1"/>
</dbReference>
<evidence type="ECO:0000313" key="2">
    <source>
        <dbReference type="EMBL" id="NYE10963.1"/>
    </source>
</evidence>
<dbReference type="PANTHER" id="PTHR30015:SF7">
    <property type="entry name" value="TYPE IV METHYL-DIRECTED RESTRICTION ENZYME ECOKMRR"/>
    <property type="match status" value="1"/>
</dbReference>
<dbReference type="PANTHER" id="PTHR30015">
    <property type="entry name" value="MRR RESTRICTION SYSTEM PROTEIN"/>
    <property type="match status" value="1"/>
</dbReference>